<dbReference type="RefSeq" id="WP_034292123.1">
    <property type="nucleotide sequence ID" value="NZ_CP091519.2"/>
</dbReference>
<evidence type="ECO:0000259" key="1">
    <source>
        <dbReference type="Pfam" id="PF10881"/>
    </source>
</evidence>
<name>A0A376BN37_9NEIS</name>
<feature type="domain" description="DUF2726" evidence="1">
    <location>
        <begin position="46"/>
        <end position="163"/>
    </location>
</feature>
<dbReference type="AlphaFoldDB" id="A0A376BN37"/>
<proteinExistence type="predicted"/>
<keyword evidence="3" id="KW-1185">Reference proteome</keyword>
<dbReference type="Pfam" id="PF10881">
    <property type="entry name" value="DUF2726"/>
    <property type="match status" value="1"/>
</dbReference>
<reference evidence="2 3" key="1">
    <citation type="submission" date="2018-06" db="EMBL/GenBank/DDBJ databases">
        <authorList>
            <consortium name="Pathogen Informatics"/>
            <person name="Doyle S."/>
        </authorList>
    </citation>
    <scope>NUCLEOTIDE SEQUENCE [LARGE SCALE GENOMIC DNA]</scope>
    <source>
        <strain evidence="2 3">NCTC10283</strain>
    </source>
</reference>
<gene>
    <name evidence="2" type="ORF">NCTC10283_01279</name>
</gene>
<dbReference type="STRING" id="1120980.GCA_000745955_00935"/>
<evidence type="ECO:0000313" key="2">
    <source>
        <dbReference type="EMBL" id="SSY71139.1"/>
    </source>
</evidence>
<sequence>MFALIAILVVLIALYWVSQHFDKQAKKSAEKPNPFDGKTELPYTRRPIMTATELQVYDLLLENLPNYMIFPQVQVSRVIESPQEKNLYWFNFINRLSYDFVICRPDGTPIVAIEIDDATHEIAARQQADTRKDLATVAAGISMLRWQVNELPNGSEIAEQIRQLDREWS</sequence>
<dbReference type="OrthoDB" id="6882268at2"/>
<dbReference type="InterPro" id="IPR024402">
    <property type="entry name" value="DUF2726"/>
</dbReference>
<accession>A0A376BN37</accession>
<dbReference type="EMBL" id="UFSO01000002">
    <property type="protein sequence ID" value="SSY71139.1"/>
    <property type="molecule type" value="Genomic_DNA"/>
</dbReference>
<evidence type="ECO:0000313" key="3">
    <source>
        <dbReference type="Proteomes" id="UP000254209"/>
    </source>
</evidence>
<organism evidence="2 3">
    <name type="scientific">Alysiella crassa</name>
    <dbReference type="NCBI Taxonomy" id="153491"/>
    <lineage>
        <taxon>Bacteria</taxon>
        <taxon>Pseudomonadati</taxon>
        <taxon>Pseudomonadota</taxon>
        <taxon>Betaproteobacteria</taxon>
        <taxon>Neisseriales</taxon>
        <taxon>Neisseriaceae</taxon>
        <taxon>Alysiella</taxon>
    </lineage>
</organism>
<dbReference type="Proteomes" id="UP000254209">
    <property type="component" value="Unassembled WGS sequence"/>
</dbReference>
<protein>
    <submittedName>
        <fullName evidence="2">Protein of uncharacterized function (DUF2726)</fullName>
    </submittedName>
</protein>